<protein>
    <submittedName>
        <fullName evidence="2">Uncharacterized protein</fullName>
    </submittedName>
</protein>
<dbReference type="AlphaFoldDB" id="A0A835QHH9"/>
<feature type="region of interest" description="Disordered" evidence="1">
    <location>
        <begin position="89"/>
        <end position="130"/>
    </location>
</feature>
<proteinExistence type="predicted"/>
<feature type="compositionally biased region" description="Pro residues" evidence="1">
    <location>
        <begin position="96"/>
        <end position="106"/>
    </location>
</feature>
<reference evidence="4 5" key="1">
    <citation type="journal article" date="2020" name="Nat. Food">
        <title>A phased Vanilla planifolia genome enables genetic improvement of flavour and production.</title>
        <authorList>
            <person name="Hasing T."/>
            <person name="Tang H."/>
            <person name="Brym M."/>
            <person name="Khazi F."/>
            <person name="Huang T."/>
            <person name="Chambers A.H."/>
        </authorList>
    </citation>
    <scope>NUCLEOTIDE SEQUENCE [LARGE SCALE GENOMIC DNA]</scope>
    <source>
        <tissue evidence="2">Leaf</tissue>
    </source>
</reference>
<sequence length="143" mass="15741">MGTLPVPPSHDAEETKPWSELEQELSFTDLVELAPPTEGIPNRRKSKSLPAERATKGRLQASVWNMRSRSAHASLGSMEGVMLNMYMPVSVGRNTTPPPPPPPQPPRRSRGSSKSRNGEDPPEPSFGCCISILLNKRRTELET</sequence>
<dbReference type="Proteomes" id="UP000639772">
    <property type="component" value="Chromosome 7"/>
</dbReference>
<organism evidence="2 4">
    <name type="scientific">Vanilla planifolia</name>
    <name type="common">Vanilla</name>
    <dbReference type="NCBI Taxonomy" id="51239"/>
    <lineage>
        <taxon>Eukaryota</taxon>
        <taxon>Viridiplantae</taxon>
        <taxon>Streptophyta</taxon>
        <taxon>Embryophyta</taxon>
        <taxon>Tracheophyta</taxon>
        <taxon>Spermatophyta</taxon>
        <taxon>Magnoliopsida</taxon>
        <taxon>Liliopsida</taxon>
        <taxon>Asparagales</taxon>
        <taxon>Orchidaceae</taxon>
        <taxon>Vanilloideae</taxon>
        <taxon>Vanilleae</taxon>
        <taxon>Vanilla</taxon>
    </lineage>
</organism>
<keyword evidence="4" id="KW-1185">Reference proteome</keyword>
<evidence type="ECO:0000313" key="5">
    <source>
        <dbReference type="Proteomes" id="UP000639772"/>
    </source>
</evidence>
<name>A0A835QHH9_VANPL</name>
<feature type="region of interest" description="Disordered" evidence="1">
    <location>
        <begin position="1"/>
        <end position="20"/>
    </location>
</feature>
<feature type="compositionally biased region" description="Basic and acidic residues" evidence="1">
    <location>
        <begin position="10"/>
        <end position="19"/>
    </location>
</feature>
<accession>A0A835QHH9</accession>
<evidence type="ECO:0000313" key="4">
    <source>
        <dbReference type="Proteomes" id="UP000636800"/>
    </source>
</evidence>
<feature type="region of interest" description="Disordered" evidence="1">
    <location>
        <begin position="32"/>
        <end position="60"/>
    </location>
</feature>
<gene>
    <name evidence="3" type="ORF">HPP92_014069</name>
    <name evidence="2" type="ORF">HPP92_014511</name>
</gene>
<evidence type="ECO:0000313" key="3">
    <source>
        <dbReference type="EMBL" id="KAG0474383.1"/>
    </source>
</evidence>
<comment type="caution">
    <text evidence="2">The sequence shown here is derived from an EMBL/GenBank/DDBJ whole genome shotgun (WGS) entry which is preliminary data.</text>
</comment>
<evidence type="ECO:0000313" key="2">
    <source>
        <dbReference type="EMBL" id="KAG0472654.1"/>
    </source>
</evidence>
<evidence type="ECO:0000256" key="1">
    <source>
        <dbReference type="SAM" id="MobiDB-lite"/>
    </source>
</evidence>
<dbReference type="Proteomes" id="UP000636800">
    <property type="component" value="Chromosome 7"/>
</dbReference>
<dbReference type="EMBL" id="JADCNL010000007">
    <property type="protein sequence ID" value="KAG0472654.1"/>
    <property type="molecule type" value="Genomic_DNA"/>
</dbReference>
<dbReference type="EMBL" id="JADCNM010000007">
    <property type="protein sequence ID" value="KAG0474383.1"/>
    <property type="molecule type" value="Genomic_DNA"/>
</dbReference>